<reference evidence="2 3" key="2">
    <citation type="submission" date="2018-11" db="EMBL/GenBank/DDBJ databases">
        <authorList>
            <consortium name="Pathogen Informatics"/>
        </authorList>
    </citation>
    <scope>NUCLEOTIDE SEQUENCE [LARGE SCALE GENOMIC DNA]</scope>
    <source>
        <strain evidence="2 3">NST_G2</strain>
    </source>
</reference>
<feature type="region of interest" description="Disordered" evidence="1">
    <location>
        <begin position="68"/>
        <end position="97"/>
    </location>
</feature>
<dbReference type="WBParaSite" id="SSLN_0001535001-mRNA-1">
    <property type="protein sequence ID" value="SSLN_0001535001-mRNA-1"/>
    <property type="gene ID" value="SSLN_0001535001"/>
</dbReference>
<dbReference type="OrthoDB" id="6264889at2759"/>
<evidence type="ECO:0000313" key="3">
    <source>
        <dbReference type="Proteomes" id="UP000275846"/>
    </source>
</evidence>
<evidence type="ECO:0000256" key="1">
    <source>
        <dbReference type="SAM" id="MobiDB-lite"/>
    </source>
</evidence>
<protein>
    <submittedName>
        <fullName evidence="2 4">Uncharacterized protein</fullName>
    </submittedName>
</protein>
<evidence type="ECO:0000313" key="4">
    <source>
        <dbReference type="WBParaSite" id="SSLN_0001535001-mRNA-1"/>
    </source>
</evidence>
<dbReference type="Proteomes" id="UP000275846">
    <property type="component" value="Unassembled WGS sequence"/>
</dbReference>
<dbReference type="EMBL" id="UYSU01039315">
    <property type="protein sequence ID" value="VDM01178.1"/>
    <property type="molecule type" value="Genomic_DNA"/>
</dbReference>
<proteinExistence type="predicted"/>
<feature type="compositionally biased region" description="Polar residues" evidence="1">
    <location>
        <begin position="68"/>
        <end position="93"/>
    </location>
</feature>
<reference evidence="4" key="1">
    <citation type="submission" date="2016-06" db="UniProtKB">
        <authorList>
            <consortium name="WormBaseParasite"/>
        </authorList>
    </citation>
    <scope>IDENTIFICATION</scope>
</reference>
<name>A0A183TE93_SCHSO</name>
<dbReference type="AlphaFoldDB" id="A0A183TE93"/>
<keyword evidence="3" id="KW-1185">Reference proteome</keyword>
<organism evidence="4">
    <name type="scientific">Schistocephalus solidus</name>
    <name type="common">Tapeworm</name>
    <dbReference type="NCBI Taxonomy" id="70667"/>
    <lineage>
        <taxon>Eukaryota</taxon>
        <taxon>Metazoa</taxon>
        <taxon>Spiralia</taxon>
        <taxon>Lophotrochozoa</taxon>
        <taxon>Platyhelminthes</taxon>
        <taxon>Cestoda</taxon>
        <taxon>Eucestoda</taxon>
        <taxon>Diphyllobothriidea</taxon>
        <taxon>Diphyllobothriidae</taxon>
        <taxon>Schistocephalus</taxon>
    </lineage>
</organism>
<accession>A0A183TE93</accession>
<gene>
    <name evidence="2" type="ORF">SSLN_LOCUS14792</name>
</gene>
<evidence type="ECO:0000313" key="2">
    <source>
        <dbReference type="EMBL" id="VDM01178.1"/>
    </source>
</evidence>
<sequence length="121" mass="12755">MSNCYQTTEALPDGTIEVTDTLPKPDYYKSLRRTITTSGSLNNSQIITSAAATTTAATPTAFGSTLNRGSVNTTATNNGTLKRSKSISRSPSFKPSGKTVECGVLMLDGVEQIFAVDVSNL</sequence>